<dbReference type="InParanoid" id="J0CVB3"/>
<evidence type="ECO:0000313" key="3">
    <source>
        <dbReference type="Proteomes" id="UP000006514"/>
    </source>
</evidence>
<evidence type="ECO:0000259" key="1">
    <source>
        <dbReference type="Pfam" id="PF18717"/>
    </source>
</evidence>
<gene>
    <name evidence="2" type="ORF">AURDEDRAFT_76264</name>
</gene>
<dbReference type="InterPro" id="IPR040648">
    <property type="entry name" value="HMGXB3_CxC4"/>
</dbReference>
<dbReference type="EMBL" id="JH687959">
    <property type="protein sequence ID" value="EJD34349.1"/>
    <property type="molecule type" value="Genomic_DNA"/>
</dbReference>
<reference evidence="3" key="1">
    <citation type="journal article" date="2012" name="Science">
        <title>The Paleozoic origin of enzymatic lignin decomposition reconstructed from 31 fungal genomes.</title>
        <authorList>
            <person name="Floudas D."/>
            <person name="Binder M."/>
            <person name="Riley R."/>
            <person name="Barry K."/>
            <person name="Blanchette R.A."/>
            <person name="Henrissat B."/>
            <person name="Martinez A.T."/>
            <person name="Otillar R."/>
            <person name="Spatafora J.W."/>
            <person name="Yadav J.S."/>
            <person name="Aerts A."/>
            <person name="Benoit I."/>
            <person name="Boyd A."/>
            <person name="Carlson A."/>
            <person name="Copeland A."/>
            <person name="Coutinho P.M."/>
            <person name="de Vries R.P."/>
            <person name="Ferreira P."/>
            <person name="Findley K."/>
            <person name="Foster B."/>
            <person name="Gaskell J."/>
            <person name="Glotzer D."/>
            <person name="Gorecki P."/>
            <person name="Heitman J."/>
            <person name="Hesse C."/>
            <person name="Hori C."/>
            <person name="Igarashi K."/>
            <person name="Jurgens J.A."/>
            <person name="Kallen N."/>
            <person name="Kersten P."/>
            <person name="Kohler A."/>
            <person name="Kuees U."/>
            <person name="Kumar T.K.A."/>
            <person name="Kuo A."/>
            <person name="LaButti K."/>
            <person name="Larrondo L.F."/>
            <person name="Lindquist E."/>
            <person name="Ling A."/>
            <person name="Lombard V."/>
            <person name="Lucas S."/>
            <person name="Lundell T."/>
            <person name="Martin R."/>
            <person name="McLaughlin D.J."/>
            <person name="Morgenstern I."/>
            <person name="Morin E."/>
            <person name="Murat C."/>
            <person name="Nagy L.G."/>
            <person name="Nolan M."/>
            <person name="Ohm R.A."/>
            <person name="Patyshakuliyeva A."/>
            <person name="Rokas A."/>
            <person name="Ruiz-Duenas F.J."/>
            <person name="Sabat G."/>
            <person name="Salamov A."/>
            <person name="Samejima M."/>
            <person name="Schmutz J."/>
            <person name="Slot J.C."/>
            <person name="St John F."/>
            <person name="Stenlid J."/>
            <person name="Sun H."/>
            <person name="Sun S."/>
            <person name="Syed K."/>
            <person name="Tsang A."/>
            <person name="Wiebenga A."/>
            <person name="Young D."/>
            <person name="Pisabarro A."/>
            <person name="Eastwood D.C."/>
            <person name="Martin F."/>
            <person name="Cullen D."/>
            <person name="Grigoriev I.V."/>
            <person name="Hibbett D.S."/>
        </authorList>
    </citation>
    <scope>NUCLEOTIDE SEQUENCE [LARGE SCALE GENOMIC DNA]</scope>
    <source>
        <strain evidence="3">TFB10046</strain>
    </source>
</reference>
<dbReference type="Pfam" id="PF18717">
    <property type="entry name" value="CxC4"/>
    <property type="match status" value="1"/>
</dbReference>
<organism evidence="2 3">
    <name type="scientific">Auricularia subglabra (strain TFB-10046 / SS5)</name>
    <name type="common">White-rot fungus</name>
    <name type="synonym">Auricularia delicata (strain TFB10046)</name>
    <dbReference type="NCBI Taxonomy" id="717982"/>
    <lineage>
        <taxon>Eukaryota</taxon>
        <taxon>Fungi</taxon>
        <taxon>Dikarya</taxon>
        <taxon>Basidiomycota</taxon>
        <taxon>Agaricomycotina</taxon>
        <taxon>Agaricomycetes</taxon>
        <taxon>Auriculariales</taxon>
        <taxon>Auriculariaceae</taxon>
        <taxon>Auricularia</taxon>
    </lineage>
</organism>
<name>J0CVB3_AURST</name>
<dbReference type="Proteomes" id="UP000006514">
    <property type="component" value="Unassembled WGS sequence"/>
</dbReference>
<feature type="domain" description="HMG" evidence="1">
    <location>
        <begin position="23"/>
        <end position="151"/>
    </location>
</feature>
<dbReference type="AlphaFoldDB" id="J0CVB3"/>
<proteinExistence type="predicted"/>
<evidence type="ECO:0000313" key="2">
    <source>
        <dbReference type="EMBL" id="EJD34349.1"/>
    </source>
</evidence>
<keyword evidence="3" id="KW-1185">Reference proteome</keyword>
<sequence>PPWARTGPDDDEIAGEYAHARPLPRLLLLDDGARCRCGAKAGAEAPLEETDCTIYDYDRAFRARIQVRRCTECPRKSRMAAGPDLGSLGLFNLNNNTVLSHALLNKYDTQLSAGETPFNAFCTAVDREYEMYSSELPFLHADRFCTAWFSFMAVQECRDGYTCNACGTVPEVVLVDGVTVGYPKRKKTRSLKPPTHVCKASPVRRDVRPAKTPLQLVADAALRRKAIAVIRWALPNGRTAVEEQDMTVDHDLEDAEENAPVRKSKGLKASKTAPPHAIEEVVKGLRAINSDLAAAFADFVTPPETGAPVCTARRLWLELLLQVRAR</sequence>
<feature type="non-terminal residue" evidence="2">
    <location>
        <position position="1"/>
    </location>
</feature>
<dbReference type="KEGG" id="adl:AURDEDRAFT_76264"/>
<dbReference type="eggNOG" id="ENOG502S87Y">
    <property type="taxonomic scope" value="Eukaryota"/>
</dbReference>
<protein>
    <recommendedName>
        <fullName evidence="1">HMG domain-containing protein</fullName>
    </recommendedName>
</protein>
<accession>J0CVB3</accession>